<dbReference type="InterPro" id="IPR036779">
    <property type="entry name" value="LysM_dom_sf"/>
</dbReference>
<name>A0A8J7SA71_9RHOB</name>
<proteinExistence type="predicted"/>
<dbReference type="InterPro" id="IPR018392">
    <property type="entry name" value="LysM"/>
</dbReference>
<accession>A0A8J7SA71</accession>
<evidence type="ECO:0000256" key="1">
    <source>
        <dbReference type="SAM" id="MobiDB-lite"/>
    </source>
</evidence>
<organism evidence="3 4">
    <name type="scientific">Thermohalobaculum xanthum</name>
    <dbReference type="NCBI Taxonomy" id="2753746"/>
    <lineage>
        <taxon>Bacteria</taxon>
        <taxon>Pseudomonadati</taxon>
        <taxon>Pseudomonadota</taxon>
        <taxon>Alphaproteobacteria</taxon>
        <taxon>Rhodobacterales</taxon>
        <taxon>Paracoccaceae</taxon>
        <taxon>Thermohalobaculum</taxon>
    </lineage>
</organism>
<dbReference type="Proteomes" id="UP000655420">
    <property type="component" value="Unassembled WGS sequence"/>
</dbReference>
<protein>
    <submittedName>
        <fullName evidence="3">LysM peptidoglycan-binding domain-containing protein</fullName>
    </submittedName>
</protein>
<dbReference type="Pfam" id="PF01476">
    <property type="entry name" value="LysM"/>
    <property type="match status" value="1"/>
</dbReference>
<comment type="caution">
    <text evidence="3">The sequence shown here is derived from an EMBL/GenBank/DDBJ whole genome shotgun (WGS) entry which is preliminary data.</text>
</comment>
<dbReference type="PROSITE" id="PS51782">
    <property type="entry name" value="LYSM"/>
    <property type="match status" value="1"/>
</dbReference>
<dbReference type="Gene3D" id="3.10.350.10">
    <property type="entry name" value="LysM domain"/>
    <property type="match status" value="1"/>
</dbReference>
<dbReference type="PANTHER" id="PTHR34700">
    <property type="entry name" value="POTASSIUM BINDING PROTEIN KBP"/>
    <property type="match status" value="1"/>
</dbReference>
<dbReference type="EMBL" id="JAEHHL010000001">
    <property type="protein sequence ID" value="MBK0397813.1"/>
    <property type="molecule type" value="Genomic_DNA"/>
</dbReference>
<evidence type="ECO:0000259" key="2">
    <source>
        <dbReference type="PROSITE" id="PS51782"/>
    </source>
</evidence>
<dbReference type="SUPFAM" id="SSF54106">
    <property type="entry name" value="LysM domain"/>
    <property type="match status" value="1"/>
</dbReference>
<feature type="region of interest" description="Disordered" evidence="1">
    <location>
        <begin position="55"/>
        <end position="95"/>
    </location>
</feature>
<dbReference type="InterPro" id="IPR052196">
    <property type="entry name" value="Bact_Kbp"/>
</dbReference>
<sequence length="475" mass="47951">MKRARRGWLISAVVLALAGVALTHLVPDWRVRLGLERPEAPVPEAVAQADGTVTPAADAPAEPAPDNAAPAEKAADGAAAPATDVATDTQAEPSETEIIPSDAEIAAVPEAAADGAAPADAGEAETEPAAADMPAIGTDAETVTAEDAAPVVALADDTTPVFDVVRVDPEGEAVIAGSAQPGAEVELLIDGVVIASAIAGGDGSFVVLASLGRSDRARALQLRAAGAAAASAVDQEAVEVVTTSPEAASDGKQAGTAEGEVAAAADADTAAGQAKAALTAEPARAGLSAPVVILPSETGSDAPLIVAPEAESVALLQPAATESARVVLDRISYSQGGDAVAAGRARPGHAVRAYANAEFVTDAAVSATGDWQLTLPRAVAETAKLLRFDEVSASGEVTSRLETPFSYDNGSGGVETRQRRIVVQRGDNLWRIAEQHYGEGIRYSVIFGANSGLIRDPDLIYPGQVFSIPELIAAD</sequence>
<keyword evidence="4" id="KW-1185">Reference proteome</keyword>
<evidence type="ECO:0000313" key="4">
    <source>
        <dbReference type="Proteomes" id="UP000655420"/>
    </source>
</evidence>
<evidence type="ECO:0000313" key="3">
    <source>
        <dbReference type="EMBL" id="MBK0397813.1"/>
    </source>
</evidence>
<feature type="domain" description="LysM" evidence="2">
    <location>
        <begin position="419"/>
        <end position="468"/>
    </location>
</feature>
<gene>
    <name evidence="3" type="ORF">H0I76_01305</name>
</gene>
<reference evidence="3" key="1">
    <citation type="submission" date="2020-12" db="EMBL/GenBank/DDBJ databases">
        <title>Bacterial taxonomy.</title>
        <authorList>
            <person name="Pan X."/>
        </authorList>
    </citation>
    <scope>NUCLEOTIDE SEQUENCE</scope>
    <source>
        <strain evidence="3">M0105</strain>
    </source>
</reference>
<dbReference type="PANTHER" id="PTHR34700:SF4">
    <property type="entry name" value="PHAGE-LIKE ELEMENT PBSX PROTEIN XKDP"/>
    <property type="match status" value="1"/>
</dbReference>
<dbReference type="CDD" id="cd00118">
    <property type="entry name" value="LysM"/>
    <property type="match status" value="1"/>
</dbReference>
<dbReference type="AlphaFoldDB" id="A0A8J7SA71"/>
<dbReference type="RefSeq" id="WP_200606013.1">
    <property type="nucleotide sequence ID" value="NZ_JAEHHL010000001.1"/>
</dbReference>
<feature type="compositionally biased region" description="Low complexity" evidence="1">
    <location>
        <begin position="55"/>
        <end position="91"/>
    </location>
</feature>
<dbReference type="SMART" id="SM00257">
    <property type="entry name" value="LysM"/>
    <property type="match status" value="1"/>
</dbReference>